<dbReference type="AlphaFoldDB" id="A0A1F4XT58"/>
<evidence type="ECO:0000313" key="1">
    <source>
        <dbReference type="EMBL" id="OGC84880.1"/>
    </source>
</evidence>
<proteinExistence type="predicted"/>
<gene>
    <name evidence="1" type="ORF">A3F55_00145</name>
</gene>
<evidence type="ECO:0000313" key="2">
    <source>
        <dbReference type="Proteomes" id="UP000178091"/>
    </source>
</evidence>
<dbReference type="Proteomes" id="UP000178091">
    <property type="component" value="Unassembled WGS sequence"/>
</dbReference>
<dbReference type="EMBL" id="MEWW01000008">
    <property type="protein sequence ID" value="OGC84880.1"/>
    <property type="molecule type" value="Genomic_DNA"/>
</dbReference>
<organism evidence="1 2">
    <name type="scientific">Candidatus Adlerbacteria bacterium RIFCSPHIGHO2_12_FULL_53_18</name>
    <dbReference type="NCBI Taxonomy" id="1797242"/>
    <lineage>
        <taxon>Bacteria</taxon>
        <taxon>Candidatus Adleribacteriota</taxon>
    </lineage>
</organism>
<accession>A0A1F4XT58</accession>
<name>A0A1F4XT58_9BACT</name>
<sequence length="75" mass="8609">MSTADVVNLAKRREEVEENYIQHIRNAGLEVEGLAIYHATIIAQGMSGFSLLNEEQKLAKIEEIKDRILEQAWWP</sequence>
<comment type="caution">
    <text evidence="1">The sequence shown here is derived from an EMBL/GenBank/DDBJ whole genome shotgun (WGS) entry which is preliminary data.</text>
</comment>
<reference evidence="1 2" key="1">
    <citation type="journal article" date="2016" name="Nat. Commun.">
        <title>Thousands of microbial genomes shed light on interconnected biogeochemical processes in an aquifer system.</title>
        <authorList>
            <person name="Anantharaman K."/>
            <person name="Brown C.T."/>
            <person name="Hug L.A."/>
            <person name="Sharon I."/>
            <person name="Castelle C.J."/>
            <person name="Probst A.J."/>
            <person name="Thomas B.C."/>
            <person name="Singh A."/>
            <person name="Wilkins M.J."/>
            <person name="Karaoz U."/>
            <person name="Brodie E.L."/>
            <person name="Williams K.H."/>
            <person name="Hubbard S.S."/>
            <person name="Banfield J.F."/>
        </authorList>
    </citation>
    <scope>NUCLEOTIDE SEQUENCE [LARGE SCALE GENOMIC DNA]</scope>
</reference>
<protein>
    <submittedName>
        <fullName evidence="1">Uncharacterized protein</fullName>
    </submittedName>
</protein>